<sequence>MMFRFLIPIKCAGLILTLMGLSYQSVAQRIYGGFYTADKLKNSIENCRKYDWAIQLKNSTLQKAAVWKNKTDDALWAMVPAQDVPRTIDVTLNRAAREPKVSGCLNCGNDLSAFGNYPYIVTVEKHPWKIECPVCHALFPTNDFEKYYKSGINKKGVFDSSIADKKLLFNTAHPDVQDPLHQFGVDDGWGYNLTKDKVYRFVGYYNWKQWNYIIDGLSLLSDAWLYSGDTVYAHKAAILLDRIADVYPDMDWAPYAKKGWYHSDGGGGKGKIGGSIWETGLVTTMALSYDKILSGTLNDAALFAFLSKKAKAFQLPSKKGSRELWVHNIDQNILLTIFDAVMKEDIRGNQGMHQLSVAAAAIALNTQPETNKWLNWLFEPLGGAIPGIMLTRFNHDGTSDEGAPGYALMLSGLITQTAALLHGYNGYTAHDILMEFPQLRAGFMVACNMLVAGKSIPNQGDSGATGLVSSSGCNPAFVALGFWLYKDAELGLLAYTANGNKGKGLHAPVYTSNPEALSSEIEAIGKKNHHVSVASRLLSGHGYAILETGGKKNPTGLIMNYGRSINHAHPDQLNIDLFSFGKWLAPDHGYPEYATKWPSNEEWTGTTLSHNLVLVNQKPQKENWTGHTKLFQSVDGFSAVTVSAPDAYPGIEKYERTLLLIGGTKTDTNSYVVDFFNVKGGNDHLLSFHGPPGTMTTTGLQLRQEPGTYAGPDVPKGAWAKGFPVGYSHLYAVQKDSSPAKMFTINWRVSDQYRPVKDPRPVQLKLHVLTPVNDVAVAKGDPPQNKAGNPKNLDYILLHKNGKDLNSVFVSILEPYVAAPFIKNARQIAVDSSEVTILEIENENGTIDYIIKNNVGGHVSTKEIQLEGTIAWLHTRKGKLLRAVLIDMPYLKYKGFSLKGLPSLTGKVLDMNKKTSGEGWILVDRPLPESVTGQYILINNKTNRDAAYLIKEVAPQGKNTRLNFGPLNFVSGFKGPEVNVRKTRVPQTYDLGYEYEFGIGDAFEISQVREIKK</sequence>
<evidence type="ECO:0000256" key="1">
    <source>
        <dbReference type="ARBA" id="ARBA00004196"/>
    </source>
</evidence>
<name>W0EUL6_9BACT</name>
<dbReference type="Pfam" id="PF07940">
    <property type="entry name" value="Hepar_II_III_C"/>
    <property type="match status" value="1"/>
</dbReference>
<dbReference type="Proteomes" id="UP000003586">
    <property type="component" value="Chromosome"/>
</dbReference>
<evidence type="ECO:0000259" key="2">
    <source>
        <dbReference type="Pfam" id="PF07940"/>
    </source>
</evidence>
<dbReference type="InterPro" id="IPR012480">
    <property type="entry name" value="Hepar_II_III_C"/>
</dbReference>
<reference evidence="3 4" key="1">
    <citation type="submission" date="2013-12" db="EMBL/GenBank/DDBJ databases">
        <authorList>
            <consortium name="DOE Joint Genome Institute"/>
            <person name="Eisen J."/>
            <person name="Huntemann M."/>
            <person name="Han J."/>
            <person name="Chen A."/>
            <person name="Kyrpides N."/>
            <person name="Mavromatis K."/>
            <person name="Markowitz V."/>
            <person name="Palaniappan K."/>
            <person name="Ivanova N."/>
            <person name="Schaumberg A."/>
            <person name="Pati A."/>
            <person name="Liolios K."/>
            <person name="Nordberg H.P."/>
            <person name="Cantor M.N."/>
            <person name="Hua S.X."/>
            <person name="Woyke T."/>
        </authorList>
    </citation>
    <scope>NUCLEOTIDE SEQUENCE [LARGE SCALE GENOMIC DNA]</scope>
    <source>
        <strain evidence="4">DSM 19437</strain>
    </source>
</reference>
<dbReference type="Gene3D" id="2.70.98.70">
    <property type="match status" value="1"/>
</dbReference>
<dbReference type="GO" id="GO:0016829">
    <property type="term" value="F:lyase activity"/>
    <property type="evidence" value="ECO:0007669"/>
    <property type="project" value="InterPro"/>
</dbReference>
<dbReference type="Gene3D" id="1.50.10.100">
    <property type="entry name" value="Chondroitin AC/alginate lyase"/>
    <property type="match status" value="1"/>
</dbReference>
<dbReference type="OrthoDB" id="227957at2"/>
<accession>W0EUL6</accession>
<dbReference type="AlphaFoldDB" id="W0EUL6"/>
<proteinExistence type="predicted"/>
<dbReference type="KEGG" id="nso:NIASO_03465"/>
<protein>
    <submittedName>
        <fullName evidence="3">Heparinase</fullName>
    </submittedName>
</protein>
<organism evidence="3 4">
    <name type="scientific">Niabella soli DSM 19437</name>
    <dbReference type="NCBI Taxonomy" id="929713"/>
    <lineage>
        <taxon>Bacteria</taxon>
        <taxon>Pseudomonadati</taxon>
        <taxon>Bacteroidota</taxon>
        <taxon>Chitinophagia</taxon>
        <taxon>Chitinophagales</taxon>
        <taxon>Chitinophagaceae</taxon>
        <taxon>Niabella</taxon>
    </lineage>
</organism>
<dbReference type="HOGENOM" id="CLU_288656_0_0_10"/>
<gene>
    <name evidence="3" type="ORF">NIASO_03465</name>
</gene>
<dbReference type="InterPro" id="IPR008929">
    <property type="entry name" value="Chondroitin_lyas"/>
</dbReference>
<dbReference type="SUPFAM" id="SSF48230">
    <property type="entry name" value="Chondroitin AC/alginate lyase"/>
    <property type="match status" value="1"/>
</dbReference>
<comment type="subcellular location">
    <subcellularLocation>
        <location evidence="1">Cell envelope</location>
    </subcellularLocation>
</comment>
<feature type="domain" description="Heparinase II/III-like C-terminal" evidence="2">
    <location>
        <begin position="541"/>
        <end position="690"/>
    </location>
</feature>
<evidence type="ECO:0000313" key="3">
    <source>
        <dbReference type="EMBL" id="AHF14505.1"/>
    </source>
</evidence>
<dbReference type="GO" id="GO:0030313">
    <property type="term" value="C:cell envelope"/>
    <property type="evidence" value="ECO:0007669"/>
    <property type="project" value="UniProtKB-SubCell"/>
</dbReference>
<evidence type="ECO:0000313" key="4">
    <source>
        <dbReference type="Proteomes" id="UP000003586"/>
    </source>
</evidence>
<dbReference type="EMBL" id="CP007035">
    <property type="protein sequence ID" value="AHF14505.1"/>
    <property type="molecule type" value="Genomic_DNA"/>
</dbReference>
<dbReference type="STRING" id="929713.NIASO_03465"/>
<keyword evidence="4" id="KW-1185">Reference proteome</keyword>